<dbReference type="Gene3D" id="3.30.70.330">
    <property type="match status" value="1"/>
</dbReference>
<feature type="domain" description="RRM" evidence="5">
    <location>
        <begin position="50"/>
        <end position="128"/>
    </location>
</feature>
<dbReference type="Pfam" id="PF00076">
    <property type="entry name" value="RRM_1"/>
    <property type="match status" value="1"/>
</dbReference>
<dbReference type="eggNOG" id="KOG0113">
    <property type="taxonomic scope" value="Eukaryota"/>
</dbReference>
<evidence type="ECO:0000313" key="6">
    <source>
        <dbReference type="EMBL" id="KND02266.1"/>
    </source>
</evidence>
<evidence type="ECO:0000256" key="2">
    <source>
        <dbReference type="ARBA" id="ARBA00023242"/>
    </source>
</evidence>
<keyword evidence="2" id="KW-0539">Nucleus</keyword>
<dbReference type="SUPFAM" id="SSF54928">
    <property type="entry name" value="RNA-binding domain, RBD"/>
    <property type="match status" value="1"/>
</dbReference>
<protein>
    <recommendedName>
        <fullName evidence="5">RRM domain-containing protein</fullName>
    </recommendedName>
</protein>
<dbReference type="PROSITE" id="PS50102">
    <property type="entry name" value="RRM"/>
    <property type="match status" value="1"/>
</dbReference>
<evidence type="ECO:0000256" key="1">
    <source>
        <dbReference type="ARBA" id="ARBA00004123"/>
    </source>
</evidence>
<dbReference type="GO" id="GO:0003729">
    <property type="term" value="F:mRNA binding"/>
    <property type="evidence" value="ECO:0007669"/>
    <property type="project" value="TreeGrafter"/>
</dbReference>
<accession>A0A0L0HLF6</accession>
<dbReference type="PANTHER" id="PTHR13952:SF6">
    <property type="entry name" value="U11_U12 SMALL NUCLEAR RIBONUCLEOPROTEIN 35 KDA PROTEIN"/>
    <property type="match status" value="1"/>
</dbReference>
<reference evidence="6 7" key="1">
    <citation type="submission" date="2009-08" db="EMBL/GenBank/DDBJ databases">
        <title>The Genome Sequence of Spizellomyces punctatus strain DAOM BR117.</title>
        <authorList>
            <consortium name="The Broad Institute Genome Sequencing Platform"/>
            <person name="Russ C."/>
            <person name="Cuomo C."/>
            <person name="Shea T."/>
            <person name="Young S.K."/>
            <person name="Zeng Q."/>
            <person name="Koehrsen M."/>
            <person name="Haas B."/>
            <person name="Borodovsky M."/>
            <person name="Guigo R."/>
            <person name="Alvarado L."/>
            <person name="Berlin A."/>
            <person name="Bochicchio J."/>
            <person name="Borenstein D."/>
            <person name="Chapman S."/>
            <person name="Chen Z."/>
            <person name="Engels R."/>
            <person name="Freedman E."/>
            <person name="Gellesch M."/>
            <person name="Goldberg J."/>
            <person name="Griggs A."/>
            <person name="Gujja S."/>
            <person name="Heiman D."/>
            <person name="Hepburn T."/>
            <person name="Howarth C."/>
            <person name="Jen D."/>
            <person name="Larson L."/>
            <person name="Lewis B."/>
            <person name="Mehta T."/>
            <person name="Park D."/>
            <person name="Pearson M."/>
            <person name="Roberts A."/>
            <person name="Saif S."/>
            <person name="Shenoy N."/>
            <person name="Sisk P."/>
            <person name="Stolte C."/>
            <person name="Sykes S."/>
            <person name="Thomson T."/>
            <person name="Walk T."/>
            <person name="White J."/>
            <person name="Yandava C."/>
            <person name="Burger G."/>
            <person name="Gray M.W."/>
            <person name="Holland P.W.H."/>
            <person name="King N."/>
            <person name="Lang F.B.F."/>
            <person name="Roger A.J."/>
            <person name="Ruiz-Trillo I."/>
            <person name="Lander E."/>
            <person name="Nusbaum C."/>
        </authorList>
    </citation>
    <scope>NUCLEOTIDE SEQUENCE [LARGE SCALE GENOMIC DNA]</scope>
    <source>
        <strain evidence="6 7">DAOM BR117</strain>
    </source>
</reference>
<evidence type="ECO:0000256" key="3">
    <source>
        <dbReference type="PROSITE-ProRule" id="PRU00176"/>
    </source>
</evidence>
<proteinExistence type="predicted"/>
<feature type="compositionally biased region" description="Basic and acidic residues" evidence="4">
    <location>
        <begin position="260"/>
        <end position="275"/>
    </location>
</feature>
<keyword evidence="7" id="KW-1185">Reference proteome</keyword>
<dbReference type="FunFam" id="3.30.70.330:FF:000132">
    <property type="entry name" value="Small nuclear ribonucleoprotein U11/U12 subunit 35"/>
    <property type="match status" value="1"/>
</dbReference>
<dbReference type="VEuPathDB" id="FungiDB:SPPG_02744"/>
<dbReference type="InterPro" id="IPR051183">
    <property type="entry name" value="U1_U11-U12_snRNP_70-35kDa"/>
</dbReference>
<dbReference type="OMA" id="RAYEENY"/>
<feature type="compositionally biased region" description="Low complexity" evidence="4">
    <location>
        <begin position="229"/>
        <end position="244"/>
    </location>
</feature>
<feature type="compositionally biased region" description="Basic and acidic residues" evidence="4">
    <location>
        <begin position="204"/>
        <end position="219"/>
    </location>
</feature>
<name>A0A0L0HLF6_SPIPD</name>
<sequence>MWFAKTYSAVQAGSIDGTDTTPHDHGIARAEKAHYKKPSADANLTKDPFKTLFVGRLGTETIESALERAFERFGKILSVRIVRHVVTGKSRGYGFVEYDRERDCMEAYKRMNKSLIDGHAILVDYERARVMEGWTPRRLGGGFGGRKESGQLRFGARDRPFKPPIYGHRGEHQAVPDIAFDQRYDDCWREHARRAATAGNQEASTKEPLRRSKSGDHVSQHRASYRQNAAYQPSSMEAAAAASRHGAEEGTSRARHKSHHENYDRQISRSGDARHYRSPAPRSQRDHPGDRQRRSYSRHDSRSPDHRSSRDRSSSSQRRDRAFSRREPR</sequence>
<dbReference type="GO" id="GO:0017069">
    <property type="term" value="F:snRNA binding"/>
    <property type="evidence" value="ECO:0007669"/>
    <property type="project" value="TreeGrafter"/>
</dbReference>
<dbReference type="PANTHER" id="PTHR13952">
    <property type="entry name" value="U1 SMALL NUCLEAR RIBONUCLEOPROTEIN 70 KD"/>
    <property type="match status" value="1"/>
</dbReference>
<dbReference type="InParanoid" id="A0A0L0HLF6"/>
<dbReference type="Proteomes" id="UP000053201">
    <property type="component" value="Unassembled WGS sequence"/>
</dbReference>
<dbReference type="GO" id="GO:0000398">
    <property type="term" value="P:mRNA splicing, via spliceosome"/>
    <property type="evidence" value="ECO:0007669"/>
    <property type="project" value="TreeGrafter"/>
</dbReference>
<dbReference type="SMART" id="SM00360">
    <property type="entry name" value="RRM"/>
    <property type="match status" value="1"/>
</dbReference>
<evidence type="ECO:0000259" key="5">
    <source>
        <dbReference type="PROSITE" id="PS50102"/>
    </source>
</evidence>
<dbReference type="InterPro" id="IPR000504">
    <property type="entry name" value="RRM_dom"/>
</dbReference>
<dbReference type="RefSeq" id="XP_016610305.1">
    <property type="nucleotide sequence ID" value="XM_016751028.1"/>
</dbReference>
<dbReference type="GeneID" id="27686309"/>
<dbReference type="OrthoDB" id="6159137at2759"/>
<evidence type="ECO:0000313" key="7">
    <source>
        <dbReference type="Proteomes" id="UP000053201"/>
    </source>
</evidence>
<feature type="compositionally biased region" description="Basic and acidic residues" evidence="4">
    <location>
        <begin position="283"/>
        <end position="329"/>
    </location>
</feature>
<dbReference type="STRING" id="645134.A0A0L0HLF6"/>
<gene>
    <name evidence="6" type="ORF">SPPG_02744</name>
</gene>
<keyword evidence="3" id="KW-0694">RNA-binding</keyword>
<comment type="subcellular location">
    <subcellularLocation>
        <location evidence="1">Nucleus</location>
    </subcellularLocation>
</comment>
<dbReference type="InterPro" id="IPR035979">
    <property type="entry name" value="RBD_domain_sf"/>
</dbReference>
<dbReference type="EMBL" id="KQ257453">
    <property type="protein sequence ID" value="KND02266.1"/>
    <property type="molecule type" value="Genomic_DNA"/>
</dbReference>
<dbReference type="InterPro" id="IPR012677">
    <property type="entry name" value="Nucleotide-bd_a/b_plait_sf"/>
</dbReference>
<evidence type="ECO:0000256" key="4">
    <source>
        <dbReference type="SAM" id="MobiDB-lite"/>
    </source>
</evidence>
<dbReference type="GO" id="GO:0071011">
    <property type="term" value="C:precatalytic spliceosome"/>
    <property type="evidence" value="ECO:0007669"/>
    <property type="project" value="TreeGrafter"/>
</dbReference>
<organism evidence="6 7">
    <name type="scientific">Spizellomyces punctatus (strain DAOM BR117)</name>
    <dbReference type="NCBI Taxonomy" id="645134"/>
    <lineage>
        <taxon>Eukaryota</taxon>
        <taxon>Fungi</taxon>
        <taxon>Fungi incertae sedis</taxon>
        <taxon>Chytridiomycota</taxon>
        <taxon>Chytridiomycota incertae sedis</taxon>
        <taxon>Chytridiomycetes</taxon>
        <taxon>Spizellomycetales</taxon>
        <taxon>Spizellomycetaceae</taxon>
        <taxon>Spizellomyces</taxon>
    </lineage>
</organism>
<feature type="region of interest" description="Disordered" evidence="4">
    <location>
        <begin position="195"/>
        <end position="329"/>
    </location>
</feature>
<dbReference type="AlphaFoldDB" id="A0A0L0HLF6"/>